<organism evidence="2 3">
    <name type="scientific">Butyricimonas hominis</name>
    <dbReference type="NCBI Taxonomy" id="2763032"/>
    <lineage>
        <taxon>Bacteria</taxon>
        <taxon>Pseudomonadati</taxon>
        <taxon>Bacteroidota</taxon>
        <taxon>Bacteroidia</taxon>
        <taxon>Bacteroidales</taxon>
        <taxon>Odoribacteraceae</taxon>
        <taxon>Butyricimonas</taxon>
    </lineage>
</organism>
<sequence>MYAFYSVLKTADPWLRFIFITGVTKFTQMGIFSNLNQLADISLTRPYATLCGLTLAEIEENFAPEIDRLVEYHGGTRNKMVGELARRYDGYHFSGGNVPDVFNPFSLLSVMAFMDFQNYWFATGTPTFLARMLQQTDFDLRELDGIEITASSLTDDRVYLIPYSADNRKTVKVGVEFNAEERNIGKWIH</sequence>
<feature type="domain" description="AAA-ATPase-like" evidence="1">
    <location>
        <begin position="3"/>
        <end position="32"/>
    </location>
</feature>
<evidence type="ECO:0000259" key="1">
    <source>
        <dbReference type="Pfam" id="PF09820"/>
    </source>
</evidence>
<protein>
    <submittedName>
        <fullName evidence="2">AAA family ATPase</fullName>
    </submittedName>
</protein>
<proteinExistence type="predicted"/>
<keyword evidence="3" id="KW-1185">Reference proteome</keyword>
<dbReference type="RefSeq" id="WP_186978576.1">
    <property type="nucleotide sequence ID" value="NZ_JACOOH010000011.1"/>
</dbReference>
<dbReference type="EMBL" id="JACOOH010000011">
    <property type="protein sequence ID" value="MBC5623496.1"/>
    <property type="molecule type" value="Genomic_DNA"/>
</dbReference>
<dbReference type="Proteomes" id="UP000646484">
    <property type="component" value="Unassembled WGS sequence"/>
</dbReference>
<dbReference type="InterPro" id="IPR018631">
    <property type="entry name" value="AAA-ATPase-like_dom"/>
</dbReference>
<gene>
    <name evidence="2" type="ORF">H8S64_20575</name>
</gene>
<comment type="caution">
    <text evidence="2">The sequence shown here is derived from an EMBL/GenBank/DDBJ whole genome shotgun (WGS) entry which is preliminary data.</text>
</comment>
<reference evidence="2 3" key="1">
    <citation type="submission" date="2020-08" db="EMBL/GenBank/DDBJ databases">
        <title>Genome public.</title>
        <authorList>
            <person name="Liu C."/>
            <person name="Sun Q."/>
        </authorList>
    </citation>
    <scope>NUCLEOTIDE SEQUENCE [LARGE SCALE GENOMIC DNA]</scope>
    <source>
        <strain evidence="2 3">NSJ-56</strain>
    </source>
</reference>
<evidence type="ECO:0000313" key="3">
    <source>
        <dbReference type="Proteomes" id="UP000646484"/>
    </source>
</evidence>
<dbReference type="Pfam" id="PF09820">
    <property type="entry name" value="AAA-ATPase_like"/>
    <property type="match status" value="1"/>
</dbReference>
<accession>A0ABR7D6A1</accession>
<dbReference type="PANTHER" id="PTHR34825:SF1">
    <property type="entry name" value="AAA-ATPASE-LIKE DOMAIN-CONTAINING PROTEIN"/>
    <property type="match status" value="1"/>
</dbReference>
<dbReference type="PANTHER" id="PTHR34825">
    <property type="entry name" value="CONSERVED PROTEIN, WITH A WEAK D-GALACTARATE DEHYDRATASE/ALTRONATE HYDROLASE DOMAIN"/>
    <property type="match status" value="1"/>
</dbReference>
<name>A0ABR7D6A1_9BACT</name>
<evidence type="ECO:0000313" key="2">
    <source>
        <dbReference type="EMBL" id="MBC5623496.1"/>
    </source>
</evidence>